<sequence length="41" mass="5008">MPTELVQATYQESFKRKLDIFLRTKDSIFLWLTNFCFLFCL</sequence>
<accession>A0A3P8GPD1</accession>
<gene>
    <name evidence="1" type="ORF">SMRZ_LOCUS20568</name>
</gene>
<evidence type="ECO:0000313" key="2">
    <source>
        <dbReference type="Proteomes" id="UP000277204"/>
    </source>
</evidence>
<keyword evidence="2" id="KW-1185">Reference proteome</keyword>
<proteinExistence type="predicted"/>
<name>A0A3P8GPD1_9TREM</name>
<organism evidence="1 2">
    <name type="scientific">Schistosoma margrebowiei</name>
    <dbReference type="NCBI Taxonomy" id="48269"/>
    <lineage>
        <taxon>Eukaryota</taxon>
        <taxon>Metazoa</taxon>
        <taxon>Spiralia</taxon>
        <taxon>Lophotrochozoa</taxon>
        <taxon>Platyhelminthes</taxon>
        <taxon>Trematoda</taxon>
        <taxon>Digenea</taxon>
        <taxon>Strigeidida</taxon>
        <taxon>Schistosomatoidea</taxon>
        <taxon>Schistosomatidae</taxon>
        <taxon>Schistosoma</taxon>
    </lineage>
</organism>
<evidence type="ECO:0000313" key="1">
    <source>
        <dbReference type="EMBL" id="VDP36273.1"/>
    </source>
</evidence>
<dbReference type="EMBL" id="UZAI01018366">
    <property type="protein sequence ID" value="VDP36273.1"/>
    <property type="molecule type" value="Genomic_DNA"/>
</dbReference>
<dbReference type="Proteomes" id="UP000277204">
    <property type="component" value="Unassembled WGS sequence"/>
</dbReference>
<reference evidence="1 2" key="1">
    <citation type="submission" date="2018-11" db="EMBL/GenBank/DDBJ databases">
        <authorList>
            <consortium name="Pathogen Informatics"/>
        </authorList>
    </citation>
    <scope>NUCLEOTIDE SEQUENCE [LARGE SCALE GENOMIC DNA]</scope>
    <source>
        <strain evidence="1 2">Zambia</strain>
    </source>
</reference>
<dbReference type="AlphaFoldDB" id="A0A3P8GPD1"/>
<protein>
    <submittedName>
        <fullName evidence="1">Uncharacterized protein</fullName>
    </submittedName>
</protein>